<dbReference type="RefSeq" id="WP_003127822.1">
    <property type="nucleotide sequence ID" value="NZ_BSYC01000002.1"/>
</dbReference>
<reference evidence="5 7" key="2">
    <citation type="submission" date="2020-03" db="EMBL/GenBank/DDBJ databases">
        <title>Characterization of ganglioside-mimicking enterococci.</title>
        <authorList>
            <person name="Patry R.T."/>
            <person name="Nothaft H."/>
            <person name="Bridger R."/>
            <person name="Shajahan A."/>
            <person name="Huynh S."/>
            <person name="Sanchez S."/>
            <person name="Azadi P."/>
            <person name="Cooper K."/>
            <person name="Miller W.G."/>
            <person name="Parker C.T."/>
            <person name="Wells L."/>
            <person name="Szymanski C.M."/>
        </authorList>
    </citation>
    <scope>NUCLEOTIDE SEQUENCE [LARGE SCALE GENOMIC DNA]</scope>
    <source>
        <strain evidence="5 7">EGM181</strain>
    </source>
</reference>
<evidence type="ECO:0000256" key="1">
    <source>
        <dbReference type="SAM" id="Phobius"/>
    </source>
</evidence>
<gene>
    <name evidence="5" type="ORF">EGM181_05950</name>
    <name evidence="4" type="ORF">GTI89_04360</name>
    <name evidence="3" type="ORF">P7E30_10890</name>
    <name evidence="2" type="ORF">QRX88_17320</name>
</gene>
<reference evidence="2 8" key="4">
    <citation type="submission" date="2023-06" db="EMBL/GenBank/DDBJ databases">
        <title>Acute promotion of culturable opportunistic pathogens and persistent increase of antibiotic resistance following antibiotic exposure in mouse gut microbiota.</title>
        <authorList>
            <person name="Li L."/>
            <person name="Wang B."/>
            <person name="Sun Y."/>
            <person name="Wang M."/>
            <person name="Xu H."/>
        </authorList>
    </citation>
    <scope>NUCLEOTIDE SEQUENCE [LARGE SCALE GENOMIC DNA]</scope>
    <source>
        <strain evidence="2 8">CRI2_2</strain>
    </source>
</reference>
<dbReference type="GeneID" id="93223526"/>
<evidence type="ECO:0000313" key="8">
    <source>
        <dbReference type="Proteomes" id="UP001241571"/>
    </source>
</evidence>
<dbReference type="EMBL" id="WVTI01000002">
    <property type="protein sequence ID" value="MXS25310.1"/>
    <property type="molecule type" value="Genomic_DNA"/>
</dbReference>
<dbReference type="Proteomes" id="UP001241571">
    <property type="component" value="Unassembled WGS sequence"/>
</dbReference>
<organism evidence="4 6">
    <name type="scientific">Enterococcus gallinarum</name>
    <dbReference type="NCBI Taxonomy" id="1353"/>
    <lineage>
        <taxon>Bacteria</taxon>
        <taxon>Bacillati</taxon>
        <taxon>Bacillota</taxon>
        <taxon>Bacilli</taxon>
        <taxon>Lactobacillales</taxon>
        <taxon>Enterococcaceae</taxon>
        <taxon>Enterococcus</taxon>
    </lineage>
</organism>
<dbReference type="EMBL" id="CP050485">
    <property type="protein sequence ID" value="QOG26830.1"/>
    <property type="molecule type" value="Genomic_DNA"/>
</dbReference>
<feature type="transmembrane region" description="Helical" evidence="1">
    <location>
        <begin position="50"/>
        <end position="70"/>
    </location>
</feature>
<evidence type="ECO:0000313" key="5">
    <source>
        <dbReference type="EMBL" id="QOG26830.1"/>
    </source>
</evidence>
<dbReference type="Proteomes" id="UP000439965">
    <property type="component" value="Unassembled WGS sequence"/>
</dbReference>
<sequence length="116" mass="13845">MIFLVIGAIFFLIGFVFLILPSKKINFIYGYRSYLAKQNERNWQYAQKICTRYFLLFGGVMTLIGILLKWQGWTNFFLLEMIAIPWFIVPIFGLIEEKLQQFDEQHRGEDNEYSND</sequence>
<evidence type="ECO:0000313" key="2">
    <source>
        <dbReference type="EMBL" id="MDL4937464.1"/>
    </source>
</evidence>
<keyword evidence="1" id="KW-1133">Transmembrane helix</keyword>
<reference evidence="3" key="3">
    <citation type="submission" date="2023-03" db="EMBL/GenBank/DDBJ databases">
        <authorList>
            <person name="Shen W."/>
            <person name="Cai J."/>
        </authorList>
    </citation>
    <scope>NUCLEOTIDE SEQUENCE</scope>
    <source>
        <strain evidence="3">K69-2</strain>
    </source>
</reference>
<feature type="transmembrane region" description="Helical" evidence="1">
    <location>
        <begin position="6"/>
        <end position="29"/>
    </location>
</feature>
<dbReference type="Proteomes" id="UP000516696">
    <property type="component" value="Chromosome"/>
</dbReference>
<evidence type="ECO:0000313" key="3">
    <source>
        <dbReference type="EMBL" id="MDT2690703.1"/>
    </source>
</evidence>
<proteinExistence type="predicted"/>
<dbReference type="Proteomes" id="UP001183682">
    <property type="component" value="Unassembled WGS sequence"/>
</dbReference>
<accession>A0A1V8Z6H2</accession>
<keyword evidence="1" id="KW-0472">Membrane</keyword>
<evidence type="ECO:0000313" key="7">
    <source>
        <dbReference type="Proteomes" id="UP000516696"/>
    </source>
</evidence>
<feature type="transmembrane region" description="Helical" evidence="1">
    <location>
        <begin position="76"/>
        <end position="95"/>
    </location>
</feature>
<evidence type="ECO:0000313" key="6">
    <source>
        <dbReference type="Proteomes" id="UP000439965"/>
    </source>
</evidence>
<keyword evidence="1" id="KW-0812">Transmembrane</keyword>
<dbReference type="Pfam" id="PF13630">
    <property type="entry name" value="SdpI"/>
    <property type="match status" value="1"/>
</dbReference>
<reference evidence="4 6" key="1">
    <citation type="submission" date="2019-04" db="EMBL/GenBank/DDBJ databases">
        <title>Step-wise assembly of the neonatal virome modulated by breast feeding.</title>
        <authorList>
            <person name="Liang G."/>
            <person name="Bushman F."/>
        </authorList>
    </citation>
    <scope>NUCLEOTIDE SEQUENCE [LARGE SCALE GENOMIC DNA]</scope>
    <source>
        <strain evidence="4 6">E3404</strain>
    </source>
</reference>
<dbReference type="InterPro" id="IPR025962">
    <property type="entry name" value="SdpI/YhfL"/>
</dbReference>
<dbReference type="AlphaFoldDB" id="A0A1V8Z6H2"/>
<dbReference type="EMBL" id="JARPZN010000007">
    <property type="protein sequence ID" value="MDT2690703.1"/>
    <property type="molecule type" value="Genomic_DNA"/>
</dbReference>
<dbReference type="EMBL" id="JASUBT010000019">
    <property type="protein sequence ID" value="MDL4937464.1"/>
    <property type="molecule type" value="Genomic_DNA"/>
</dbReference>
<name>A0A1V8Z6H2_ENTGA</name>
<protein>
    <submittedName>
        <fullName evidence="2">SdpI family protein</fullName>
    </submittedName>
</protein>
<evidence type="ECO:0000313" key="4">
    <source>
        <dbReference type="EMBL" id="MXS25310.1"/>
    </source>
</evidence>